<evidence type="ECO:0000256" key="2">
    <source>
        <dbReference type="ARBA" id="ARBA00003215"/>
    </source>
</evidence>
<evidence type="ECO:0000256" key="8">
    <source>
        <dbReference type="ARBA" id="ARBA00047989"/>
    </source>
</evidence>
<accession>A0ABX2ICG8</accession>
<dbReference type="PANTHER" id="PTHR30616:SF2">
    <property type="entry name" value="PURINE NUCLEOSIDE PHOSPHORYLASE LACC1"/>
    <property type="match status" value="1"/>
</dbReference>
<comment type="function">
    <text evidence="2">Purine nucleoside enzyme that catalyzes the phosphorolysis of adenosine and inosine nucleosides, yielding D-ribose 1-phosphate and the respective free bases, adenine and hypoxanthine. Also catalyzes the phosphorolysis of S-methyl-5'-thioadenosine into adenine and S-methyl-5-thio-alpha-D-ribose 1-phosphate. Also has adenosine deaminase activity.</text>
</comment>
<evidence type="ECO:0000256" key="9">
    <source>
        <dbReference type="ARBA" id="ARBA00048968"/>
    </source>
</evidence>
<protein>
    <recommendedName>
        <fullName evidence="11">Purine nucleoside phosphorylase</fullName>
    </recommendedName>
</protein>
<dbReference type="InterPro" id="IPR038371">
    <property type="entry name" value="Cu_polyphenol_OxRdtase_sf"/>
</dbReference>
<keyword evidence="5" id="KW-0479">Metal-binding</keyword>
<dbReference type="PANTHER" id="PTHR30616">
    <property type="entry name" value="UNCHARACTERIZED PROTEIN YFIH"/>
    <property type="match status" value="1"/>
</dbReference>
<evidence type="ECO:0000256" key="7">
    <source>
        <dbReference type="ARBA" id="ARBA00022833"/>
    </source>
</evidence>
<evidence type="ECO:0000256" key="4">
    <source>
        <dbReference type="ARBA" id="ARBA00022679"/>
    </source>
</evidence>
<evidence type="ECO:0000256" key="1">
    <source>
        <dbReference type="ARBA" id="ARBA00000553"/>
    </source>
</evidence>
<evidence type="ECO:0000256" key="10">
    <source>
        <dbReference type="ARBA" id="ARBA00049893"/>
    </source>
</evidence>
<sequence length="273" mass="30455">MELQEKNGVLFLSYPAFSELPGFYHGFSTRKGGVSKGIYASMNLSFTRGDKEEDVRENYRRIAEAIGFSADSIVCADQTHTTRVRVVTEEDRGKGVTRPKDYQEVDGLVTNVPGVTLATFYADCVPLFFIDPVNRAVGLSHSGWRGTVGRMGARTLEVMEKQYGTNPESVYAAIGPSICQKCYEVSGDVAEQFLAEFAPYREDKTLIYKKENGKYQLNLWRANELVLTEAGIRPRNLSFPDLCTCCNPELLFSHRASKGKRGNLCAFLGIKNQ</sequence>
<keyword evidence="6" id="KW-0378">Hydrolase</keyword>
<dbReference type="Gene3D" id="3.60.140.10">
    <property type="entry name" value="CNF1/YfiH-like putative cysteine hydrolases"/>
    <property type="match status" value="1"/>
</dbReference>
<keyword evidence="13" id="KW-1185">Reference proteome</keyword>
<evidence type="ECO:0000256" key="6">
    <source>
        <dbReference type="ARBA" id="ARBA00022801"/>
    </source>
</evidence>
<dbReference type="EMBL" id="JAAITA010000012">
    <property type="protein sequence ID" value="NSJ86457.1"/>
    <property type="molecule type" value="Genomic_DNA"/>
</dbReference>
<comment type="catalytic activity">
    <reaction evidence="8">
        <text>adenosine + H2O + H(+) = inosine + NH4(+)</text>
        <dbReference type="Rhea" id="RHEA:24408"/>
        <dbReference type="ChEBI" id="CHEBI:15377"/>
        <dbReference type="ChEBI" id="CHEBI:15378"/>
        <dbReference type="ChEBI" id="CHEBI:16335"/>
        <dbReference type="ChEBI" id="CHEBI:17596"/>
        <dbReference type="ChEBI" id="CHEBI:28938"/>
        <dbReference type="EC" id="3.5.4.4"/>
    </reaction>
    <physiologicalReaction direction="left-to-right" evidence="8">
        <dbReference type="Rhea" id="RHEA:24409"/>
    </physiologicalReaction>
</comment>
<organism evidence="12 13">
    <name type="scientific">Blautia hansenii</name>
    <name type="common">Ruminococcus hansenii</name>
    <dbReference type="NCBI Taxonomy" id="1322"/>
    <lineage>
        <taxon>Bacteria</taxon>
        <taxon>Bacillati</taxon>
        <taxon>Bacillota</taxon>
        <taxon>Clostridia</taxon>
        <taxon>Lachnospirales</taxon>
        <taxon>Lachnospiraceae</taxon>
        <taxon>Blautia</taxon>
    </lineage>
</organism>
<evidence type="ECO:0000256" key="3">
    <source>
        <dbReference type="ARBA" id="ARBA00007353"/>
    </source>
</evidence>
<dbReference type="SUPFAM" id="SSF64438">
    <property type="entry name" value="CNF1/YfiH-like putative cysteine hydrolases"/>
    <property type="match status" value="1"/>
</dbReference>
<dbReference type="NCBIfam" id="TIGR00726">
    <property type="entry name" value="peptidoglycan editing factor PgeF"/>
    <property type="match status" value="1"/>
</dbReference>
<comment type="catalytic activity">
    <reaction evidence="10">
        <text>S-methyl-5'-thioadenosine + phosphate = 5-(methylsulfanyl)-alpha-D-ribose 1-phosphate + adenine</text>
        <dbReference type="Rhea" id="RHEA:11852"/>
        <dbReference type="ChEBI" id="CHEBI:16708"/>
        <dbReference type="ChEBI" id="CHEBI:17509"/>
        <dbReference type="ChEBI" id="CHEBI:43474"/>
        <dbReference type="ChEBI" id="CHEBI:58533"/>
        <dbReference type="EC" id="2.4.2.28"/>
    </reaction>
    <physiologicalReaction direction="left-to-right" evidence="10">
        <dbReference type="Rhea" id="RHEA:11853"/>
    </physiologicalReaction>
</comment>
<comment type="similarity">
    <text evidence="3 11">Belongs to the purine nucleoside phosphorylase YfiH/LACC1 family.</text>
</comment>
<dbReference type="CDD" id="cd16833">
    <property type="entry name" value="YfiH"/>
    <property type="match status" value="1"/>
</dbReference>
<dbReference type="Pfam" id="PF02578">
    <property type="entry name" value="Cu-oxidase_4"/>
    <property type="match status" value="1"/>
</dbReference>
<evidence type="ECO:0000313" key="13">
    <source>
        <dbReference type="Proteomes" id="UP000822142"/>
    </source>
</evidence>
<gene>
    <name evidence="12" type="primary">pgeF</name>
    <name evidence="12" type="ORF">G5A70_09815</name>
</gene>
<comment type="catalytic activity">
    <reaction evidence="1">
        <text>inosine + phosphate = alpha-D-ribose 1-phosphate + hypoxanthine</text>
        <dbReference type="Rhea" id="RHEA:27646"/>
        <dbReference type="ChEBI" id="CHEBI:17368"/>
        <dbReference type="ChEBI" id="CHEBI:17596"/>
        <dbReference type="ChEBI" id="CHEBI:43474"/>
        <dbReference type="ChEBI" id="CHEBI:57720"/>
        <dbReference type="EC" id="2.4.2.1"/>
    </reaction>
    <physiologicalReaction direction="left-to-right" evidence="1">
        <dbReference type="Rhea" id="RHEA:27647"/>
    </physiologicalReaction>
</comment>
<keyword evidence="4" id="KW-0808">Transferase</keyword>
<comment type="catalytic activity">
    <reaction evidence="9">
        <text>adenosine + phosphate = alpha-D-ribose 1-phosphate + adenine</text>
        <dbReference type="Rhea" id="RHEA:27642"/>
        <dbReference type="ChEBI" id="CHEBI:16335"/>
        <dbReference type="ChEBI" id="CHEBI:16708"/>
        <dbReference type="ChEBI" id="CHEBI:43474"/>
        <dbReference type="ChEBI" id="CHEBI:57720"/>
        <dbReference type="EC" id="2.4.2.1"/>
    </reaction>
    <physiologicalReaction direction="left-to-right" evidence="9">
        <dbReference type="Rhea" id="RHEA:27643"/>
    </physiologicalReaction>
</comment>
<dbReference type="InterPro" id="IPR003730">
    <property type="entry name" value="Cu_polyphenol_OxRdtase"/>
</dbReference>
<dbReference type="Proteomes" id="UP000822142">
    <property type="component" value="Unassembled WGS sequence"/>
</dbReference>
<dbReference type="RefSeq" id="WP_173749475.1">
    <property type="nucleotide sequence ID" value="NZ_JAAITA010000012.1"/>
</dbReference>
<name>A0ABX2ICG8_BLAHA</name>
<proteinExistence type="inferred from homology"/>
<dbReference type="InterPro" id="IPR011324">
    <property type="entry name" value="Cytotoxic_necrot_fac-like_cat"/>
</dbReference>
<evidence type="ECO:0000256" key="5">
    <source>
        <dbReference type="ARBA" id="ARBA00022723"/>
    </source>
</evidence>
<evidence type="ECO:0000313" key="12">
    <source>
        <dbReference type="EMBL" id="NSJ86457.1"/>
    </source>
</evidence>
<reference evidence="12 13" key="1">
    <citation type="journal article" date="2020" name="Cell Host Microbe">
        <title>Functional and Genomic Variation between Human-Derived Isolates of Lachnospiraceae Reveals Inter- and Intra-Species Diversity.</title>
        <authorList>
            <person name="Sorbara M.T."/>
            <person name="Littmann E.R."/>
            <person name="Fontana E."/>
            <person name="Moody T.U."/>
            <person name="Kohout C.E."/>
            <person name="Gjonbalaj M."/>
            <person name="Eaton V."/>
            <person name="Seok R."/>
            <person name="Leiner I.M."/>
            <person name="Pamer E.G."/>
        </authorList>
    </citation>
    <scope>NUCLEOTIDE SEQUENCE [LARGE SCALE GENOMIC DNA]</scope>
    <source>
        <strain evidence="12 13">MSK.15.26</strain>
    </source>
</reference>
<comment type="caution">
    <text evidence="12">The sequence shown here is derived from an EMBL/GenBank/DDBJ whole genome shotgun (WGS) entry which is preliminary data.</text>
</comment>
<keyword evidence="7" id="KW-0862">Zinc</keyword>
<evidence type="ECO:0000256" key="11">
    <source>
        <dbReference type="RuleBase" id="RU361274"/>
    </source>
</evidence>